<evidence type="ECO:0000313" key="3">
    <source>
        <dbReference type="Proteomes" id="UP000542813"/>
    </source>
</evidence>
<dbReference type="AlphaFoldDB" id="A0A7W9GQ71"/>
<sequence length="34" mass="3664">MSVTGALAVASIPVLWLGCLVAARRRARVVRSRQ</sequence>
<gene>
    <name evidence="2" type="ORF">HD601_002603</name>
</gene>
<organism evidence="2 3">
    <name type="scientific">Jiangella mangrovi</name>
    <dbReference type="NCBI Taxonomy" id="1524084"/>
    <lineage>
        <taxon>Bacteria</taxon>
        <taxon>Bacillati</taxon>
        <taxon>Actinomycetota</taxon>
        <taxon>Actinomycetes</taxon>
        <taxon>Jiangellales</taxon>
        <taxon>Jiangellaceae</taxon>
        <taxon>Jiangella</taxon>
    </lineage>
</organism>
<dbReference type="Proteomes" id="UP000542813">
    <property type="component" value="Unassembled WGS sequence"/>
</dbReference>
<accession>A0A7W9GQ71</accession>
<keyword evidence="3" id="KW-1185">Reference proteome</keyword>
<evidence type="ECO:0000313" key="2">
    <source>
        <dbReference type="EMBL" id="MBB5788028.1"/>
    </source>
</evidence>
<proteinExistence type="predicted"/>
<keyword evidence="1" id="KW-1133">Transmembrane helix</keyword>
<reference evidence="2 3" key="1">
    <citation type="submission" date="2020-08" db="EMBL/GenBank/DDBJ databases">
        <title>Sequencing the genomes of 1000 actinobacteria strains.</title>
        <authorList>
            <person name="Klenk H.-P."/>
        </authorList>
    </citation>
    <scope>NUCLEOTIDE SEQUENCE [LARGE SCALE GENOMIC DNA]</scope>
    <source>
        <strain evidence="2 3">DSM 102122</strain>
    </source>
</reference>
<evidence type="ECO:0000256" key="1">
    <source>
        <dbReference type="SAM" id="Phobius"/>
    </source>
</evidence>
<comment type="caution">
    <text evidence="2">The sequence shown here is derived from an EMBL/GenBank/DDBJ whole genome shotgun (WGS) entry which is preliminary data.</text>
</comment>
<name>A0A7W9GQ71_9ACTN</name>
<dbReference type="EMBL" id="JACHMM010000001">
    <property type="protein sequence ID" value="MBB5788028.1"/>
    <property type="molecule type" value="Genomic_DNA"/>
</dbReference>
<keyword evidence="1" id="KW-0812">Transmembrane</keyword>
<feature type="transmembrane region" description="Helical" evidence="1">
    <location>
        <begin position="6"/>
        <end position="23"/>
    </location>
</feature>
<protein>
    <submittedName>
        <fullName evidence="2">Uncharacterized protein</fullName>
    </submittedName>
</protein>
<keyword evidence="1" id="KW-0472">Membrane</keyword>